<organism evidence="1 2">
    <name type="scientific">Steinernema glaseri</name>
    <dbReference type="NCBI Taxonomy" id="37863"/>
    <lineage>
        <taxon>Eukaryota</taxon>
        <taxon>Metazoa</taxon>
        <taxon>Ecdysozoa</taxon>
        <taxon>Nematoda</taxon>
        <taxon>Chromadorea</taxon>
        <taxon>Rhabditida</taxon>
        <taxon>Tylenchina</taxon>
        <taxon>Panagrolaimomorpha</taxon>
        <taxon>Strongyloidoidea</taxon>
        <taxon>Steinernematidae</taxon>
        <taxon>Steinernema</taxon>
    </lineage>
</organism>
<evidence type="ECO:0000313" key="2">
    <source>
        <dbReference type="WBParaSite" id="L893_g20716.t1"/>
    </source>
</evidence>
<protein>
    <submittedName>
        <fullName evidence="2">Nuclear receptor domain-containing protein</fullName>
    </submittedName>
</protein>
<evidence type="ECO:0000313" key="1">
    <source>
        <dbReference type="Proteomes" id="UP000095287"/>
    </source>
</evidence>
<accession>A0A1I7YY70</accession>
<reference evidence="2" key="1">
    <citation type="submission" date="2016-11" db="UniProtKB">
        <authorList>
            <consortium name="WormBaseParasite"/>
        </authorList>
    </citation>
    <scope>IDENTIFICATION</scope>
</reference>
<name>A0A1I7YY70_9BILA</name>
<sequence>MLSTQITSVESEMRLNSTTIRMFDFVFVTAADIADNAYEKTPKQVCCCSYCQEVKNGRSTFQKQRCCCSYCQQDQKSSTQIETTTSTLIKELLEKK</sequence>
<dbReference type="AlphaFoldDB" id="A0A1I7YY70"/>
<keyword evidence="1" id="KW-1185">Reference proteome</keyword>
<proteinExistence type="predicted"/>
<dbReference type="Proteomes" id="UP000095287">
    <property type="component" value="Unplaced"/>
</dbReference>
<dbReference type="WBParaSite" id="L893_g20716.t1">
    <property type="protein sequence ID" value="L893_g20716.t1"/>
    <property type="gene ID" value="L893_g20716"/>
</dbReference>